<reference evidence="2 3" key="1">
    <citation type="journal article" date="2019" name="Nat. Ecol. Evol.">
        <title>Megaphylogeny resolves global patterns of mushroom evolution.</title>
        <authorList>
            <person name="Varga T."/>
            <person name="Krizsan K."/>
            <person name="Foldi C."/>
            <person name="Dima B."/>
            <person name="Sanchez-Garcia M."/>
            <person name="Sanchez-Ramirez S."/>
            <person name="Szollosi G.J."/>
            <person name="Szarkandi J.G."/>
            <person name="Papp V."/>
            <person name="Albert L."/>
            <person name="Andreopoulos W."/>
            <person name="Angelini C."/>
            <person name="Antonin V."/>
            <person name="Barry K.W."/>
            <person name="Bougher N.L."/>
            <person name="Buchanan P."/>
            <person name="Buyck B."/>
            <person name="Bense V."/>
            <person name="Catcheside P."/>
            <person name="Chovatia M."/>
            <person name="Cooper J."/>
            <person name="Damon W."/>
            <person name="Desjardin D."/>
            <person name="Finy P."/>
            <person name="Geml J."/>
            <person name="Haridas S."/>
            <person name="Hughes K."/>
            <person name="Justo A."/>
            <person name="Karasinski D."/>
            <person name="Kautmanova I."/>
            <person name="Kiss B."/>
            <person name="Kocsube S."/>
            <person name="Kotiranta H."/>
            <person name="LaButti K.M."/>
            <person name="Lechner B.E."/>
            <person name="Liimatainen K."/>
            <person name="Lipzen A."/>
            <person name="Lukacs Z."/>
            <person name="Mihaltcheva S."/>
            <person name="Morgado L.N."/>
            <person name="Niskanen T."/>
            <person name="Noordeloos M.E."/>
            <person name="Ohm R.A."/>
            <person name="Ortiz-Santana B."/>
            <person name="Ovrebo C."/>
            <person name="Racz N."/>
            <person name="Riley R."/>
            <person name="Savchenko A."/>
            <person name="Shiryaev A."/>
            <person name="Soop K."/>
            <person name="Spirin V."/>
            <person name="Szebenyi C."/>
            <person name="Tomsovsky M."/>
            <person name="Tulloss R.E."/>
            <person name="Uehling J."/>
            <person name="Grigoriev I.V."/>
            <person name="Vagvolgyi C."/>
            <person name="Papp T."/>
            <person name="Martin F.M."/>
            <person name="Miettinen O."/>
            <person name="Hibbett D.S."/>
            <person name="Nagy L.G."/>
        </authorList>
    </citation>
    <scope>NUCLEOTIDE SEQUENCE [LARGE SCALE GENOMIC DNA]</scope>
    <source>
        <strain evidence="2 3">CBS 309.79</strain>
    </source>
</reference>
<feature type="region of interest" description="Disordered" evidence="1">
    <location>
        <begin position="1"/>
        <end position="102"/>
    </location>
</feature>
<feature type="region of interest" description="Disordered" evidence="1">
    <location>
        <begin position="139"/>
        <end position="203"/>
    </location>
</feature>
<sequence>MPTPTSPTTLHRSNHAQARSRPSSPSPPPARLPPSHSSTSTRSLPATKSRPQPAIKEGAVPLPLSPSSPNADQSSPTSFAFGGLPSPSQVSPPELNLTASINAGAKRRHAVMMMLDPPGQAVGMTQGNTAGLDVTGAAVGHGHGQPHGHGHGHGSRRRTRSSRGGLNANQNVVNVGHGHGAAASQDAMDVEEEGRERKRVARR</sequence>
<name>A0A5C3Q1H1_9AGAR</name>
<feature type="compositionally biased region" description="Polar residues" evidence="1">
    <location>
        <begin position="65"/>
        <end position="78"/>
    </location>
</feature>
<dbReference type="EMBL" id="ML178870">
    <property type="protein sequence ID" value="TFK95945.1"/>
    <property type="molecule type" value="Genomic_DNA"/>
</dbReference>
<dbReference type="Proteomes" id="UP000305067">
    <property type="component" value="Unassembled WGS sequence"/>
</dbReference>
<feature type="compositionally biased region" description="Polar residues" evidence="1">
    <location>
        <begin position="39"/>
        <end position="50"/>
    </location>
</feature>
<dbReference type="AlphaFoldDB" id="A0A5C3Q1H1"/>
<organism evidence="2 3">
    <name type="scientific">Pterulicium gracile</name>
    <dbReference type="NCBI Taxonomy" id="1884261"/>
    <lineage>
        <taxon>Eukaryota</taxon>
        <taxon>Fungi</taxon>
        <taxon>Dikarya</taxon>
        <taxon>Basidiomycota</taxon>
        <taxon>Agaricomycotina</taxon>
        <taxon>Agaricomycetes</taxon>
        <taxon>Agaricomycetidae</taxon>
        <taxon>Agaricales</taxon>
        <taxon>Pleurotineae</taxon>
        <taxon>Pterulaceae</taxon>
        <taxon>Pterulicium</taxon>
    </lineage>
</organism>
<protein>
    <submittedName>
        <fullName evidence="2">Uncharacterized protein</fullName>
    </submittedName>
</protein>
<proteinExistence type="predicted"/>
<evidence type="ECO:0000313" key="2">
    <source>
        <dbReference type="EMBL" id="TFK95945.1"/>
    </source>
</evidence>
<feature type="compositionally biased region" description="Polar residues" evidence="1">
    <location>
        <begin position="86"/>
        <end position="101"/>
    </location>
</feature>
<feature type="compositionally biased region" description="Basic residues" evidence="1">
    <location>
        <begin position="144"/>
        <end position="161"/>
    </location>
</feature>
<keyword evidence="3" id="KW-1185">Reference proteome</keyword>
<gene>
    <name evidence="2" type="ORF">BDV98DRAFT_576917</name>
</gene>
<accession>A0A5C3Q1H1</accession>
<evidence type="ECO:0000313" key="3">
    <source>
        <dbReference type="Proteomes" id="UP000305067"/>
    </source>
</evidence>
<evidence type="ECO:0000256" key="1">
    <source>
        <dbReference type="SAM" id="MobiDB-lite"/>
    </source>
</evidence>
<feature type="compositionally biased region" description="Polar residues" evidence="1">
    <location>
        <begin position="1"/>
        <end position="17"/>
    </location>
</feature>